<accession>K9YS05</accession>
<dbReference type="NCBIfam" id="TIGR01141">
    <property type="entry name" value="hisC"/>
    <property type="match status" value="1"/>
</dbReference>
<dbReference type="STRING" id="13035.Dacsa_0480"/>
<dbReference type="EC" id="2.6.1.9" evidence="11"/>
<dbReference type="eggNOG" id="COG0079">
    <property type="taxonomic scope" value="Bacteria"/>
</dbReference>
<feature type="domain" description="Aminotransferase class I/classII large" evidence="12">
    <location>
        <begin position="52"/>
        <end position="362"/>
    </location>
</feature>
<organism evidence="13 14">
    <name type="scientific">Dactylococcopsis salina (strain PCC 8305)</name>
    <name type="common">Myxobactron salinum</name>
    <dbReference type="NCBI Taxonomy" id="13035"/>
    <lineage>
        <taxon>Bacteria</taxon>
        <taxon>Bacillati</taxon>
        <taxon>Cyanobacteriota</taxon>
        <taxon>Cyanophyceae</taxon>
        <taxon>Nodosilineales</taxon>
        <taxon>Cymatolegaceae</taxon>
        <taxon>Dactylococcopsis</taxon>
    </lineage>
</organism>
<dbReference type="KEGG" id="dsl:Dacsa_0480"/>
<name>K9YS05_DACS8</name>
<dbReference type="InterPro" id="IPR050106">
    <property type="entry name" value="HistidinolP_aminotransfase"/>
</dbReference>
<dbReference type="InterPro" id="IPR015421">
    <property type="entry name" value="PyrdxlP-dep_Trfase_major"/>
</dbReference>
<keyword evidence="5 11" id="KW-0032">Aminotransferase</keyword>
<keyword evidence="6 11" id="KW-0028">Amino-acid biosynthesis</keyword>
<sequence length="375" mass="42330">MVNFIRPEIAQLLAYSSHAEAMETPSNVDKLDTNESPYDLGAEEKEKLAWQYQQLIQSNRYPDSTHRELKSAIVEYINETDPSGFVSENQISIGNGSDELIRSLLIATCVGTSASILLADPTFSMYKILAQTLGITTISIPREETKFTIQRGQADQAIAQAEASGHPVKVIFVVHPNSPTGNLLTTEEIQWLKERTEDILIVIDEAYFEFSGQSLVTELSQHPNWIILRTFSKAFRLAAHRVGYCIGDAQLIQALEKIRLPYNVPSFSQAAAIVALKQRQKLLTTVEETQKERDRLYNELVSDSRLKVWESSANFLYLRLNVSDPEQQQKHLVQTLQKQGTLLRHTANGIRITIGSPAENERTQAHLKTYLQDKF</sequence>
<protein>
    <recommendedName>
        <fullName evidence="11">Histidinol-phosphate aminotransferase</fullName>
        <ecNumber evidence="11">2.6.1.9</ecNumber>
    </recommendedName>
    <alternativeName>
        <fullName evidence="11">Imidazole acetol-phosphate transaminase</fullName>
    </alternativeName>
</protein>
<comment type="similarity">
    <text evidence="3 11">Belongs to the class-II pyridoxal-phosphate-dependent aminotransferase family. Histidinol-phosphate aminotransferase subfamily.</text>
</comment>
<evidence type="ECO:0000256" key="3">
    <source>
        <dbReference type="ARBA" id="ARBA00007970"/>
    </source>
</evidence>
<dbReference type="UniPathway" id="UPA00031">
    <property type="reaction ID" value="UER00012"/>
</dbReference>
<dbReference type="CDD" id="cd00609">
    <property type="entry name" value="AAT_like"/>
    <property type="match status" value="1"/>
</dbReference>
<feature type="modified residue" description="N6-(pyridoxal phosphate)lysine" evidence="11">
    <location>
        <position position="233"/>
    </location>
</feature>
<gene>
    <name evidence="11" type="primary">hisC</name>
    <name evidence="13" type="ORF">Dacsa_0480</name>
</gene>
<dbReference type="RefSeq" id="WP_015228280.1">
    <property type="nucleotide sequence ID" value="NC_019780.1"/>
</dbReference>
<dbReference type="PANTHER" id="PTHR43643">
    <property type="entry name" value="HISTIDINOL-PHOSPHATE AMINOTRANSFERASE 2"/>
    <property type="match status" value="1"/>
</dbReference>
<evidence type="ECO:0000259" key="12">
    <source>
        <dbReference type="Pfam" id="PF00155"/>
    </source>
</evidence>
<evidence type="ECO:0000256" key="8">
    <source>
        <dbReference type="ARBA" id="ARBA00022898"/>
    </source>
</evidence>
<dbReference type="OrthoDB" id="9813612at2"/>
<evidence type="ECO:0000256" key="1">
    <source>
        <dbReference type="ARBA" id="ARBA00001933"/>
    </source>
</evidence>
<evidence type="ECO:0000256" key="6">
    <source>
        <dbReference type="ARBA" id="ARBA00022605"/>
    </source>
</evidence>
<keyword evidence="8 11" id="KW-0663">Pyridoxal phosphate</keyword>
<evidence type="ECO:0000256" key="11">
    <source>
        <dbReference type="HAMAP-Rule" id="MF_01023"/>
    </source>
</evidence>
<dbReference type="InterPro" id="IPR004839">
    <property type="entry name" value="Aminotransferase_I/II_large"/>
</dbReference>
<dbReference type="PANTHER" id="PTHR43643:SF6">
    <property type="entry name" value="HISTIDINOL-PHOSPHATE AMINOTRANSFERASE"/>
    <property type="match status" value="1"/>
</dbReference>
<dbReference type="Pfam" id="PF00155">
    <property type="entry name" value="Aminotran_1_2"/>
    <property type="match status" value="1"/>
</dbReference>
<evidence type="ECO:0000256" key="9">
    <source>
        <dbReference type="ARBA" id="ARBA00023102"/>
    </source>
</evidence>
<proteinExistence type="inferred from homology"/>
<evidence type="ECO:0000256" key="10">
    <source>
        <dbReference type="ARBA" id="ARBA00047481"/>
    </source>
</evidence>
<evidence type="ECO:0000256" key="7">
    <source>
        <dbReference type="ARBA" id="ARBA00022679"/>
    </source>
</evidence>
<evidence type="ECO:0000313" key="13">
    <source>
        <dbReference type="EMBL" id="AFZ49267.1"/>
    </source>
</evidence>
<dbReference type="AlphaFoldDB" id="K9YS05"/>
<reference evidence="13" key="1">
    <citation type="submission" date="2012-04" db="EMBL/GenBank/DDBJ databases">
        <title>Finished genome of Dactylococcopsis salina PCC 8305.</title>
        <authorList>
            <consortium name="US DOE Joint Genome Institute"/>
            <person name="Gugger M."/>
            <person name="Coursin T."/>
            <person name="Rippka R."/>
            <person name="Tandeau De Marsac N."/>
            <person name="Huntemann M."/>
            <person name="Wei C.-L."/>
            <person name="Han J."/>
            <person name="Detter J.C."/>
            <person name="Han C."/>
            <person name="Tapia R."/>
            <person name="Daligault H."/>
            <person name="Chen A."/>
            <person name="Krypides N."/>
            <person name="Mavromatis K."/>
            <person name="Markowitz V."/>
            <person name="Szeto E."/>
            <person name="Ivanova N."/>
            <person name="Ovchinnikova G."/>
            <person name="Pagani I."/>
            <person name="Pati A."/>
            <person name="Goodwin L."/>
            <person name="Peters L."/>
            <person name="Pitluck S."/>
            <person name="Woyke T."/>
            <person name="Kerfeld C."/>
        </authorList>
    </citation>
    <scope>NUCLEOTIDE SEQUENCE [LARGE SCALE GENOMIC DNA]</scope>
    <source>
        <strain evidence="13">PCC 8305</strain>
    </source>
</reference>
<dbReference type="InterPro" id="IPR015424">
    <property type="entry name" value="PyrdxlP-dep_Trfase"/>
</dbReference>
<dbReference type="GO" id="GO:0030170">
    <property type="term" value="F:pyridoxal phosphate binding"/>
    <property type="evidence" value="ECO:0007669"/>
    <property type="project" value="InterPro"/>
</dbReference>
<keyword evidence="7 11" id="KW-0808">Transferase</keyword>
<evidence type="ECO:0000313" key="14">
    <source>
        <dbReference type="Proteomes" id="UP000010482"/>
    </source>
</evidence>
<dbReference type="PATRIC" id="fig|13035.3.peg.546"/>
<dbReference type="Proteomes" id="UP000010482">
    <property type="component" value="Chromosome"/>
</dbReference>
<comment type="catalytic activity">
    <reaction evidence="10 11">
        <text>L-histidinol phosphate + 2-oxoglutarate = 3-(imidazol-4-yl)-2-oxopropyl phosphate + L-glutamate</text>
        <dbReference type="Rhea" id="RHEA:23744"/>
        <dbReference type="ChEBI" id="CHEBI:16810"/>
        <dbReference type="ChEBI" id="CHEBI:29985"/>
        <dbReference type="ChEBI" id="CHEBI:57766"/>
        <dbReference type="ChEBI" id="CHEBI:57980"/>
        <dbReference type="EC" id="2.6.1.9"/>
    </reaction>
</comment>
<dbReference type="InterPro" id="IPR015422">
    <property type="entry name" value="PyrdxlP-dep_Trfase_small"/>
</dbReference>
<evidence type="ECO:0000256" key="4">
    <source>
        <dbReference type="ARBA" id="ARBA00011738"/>
    </source>
</evidence>
<evidence type="ECO:0000256" key="2">
    <source>
        <dbReference type="ARBA" id="ARBA00005011"/>
    </source>
</evidence>
<dbReference type="InterPro" id="IPR005861">
    <property type="entry name" value="HisP_aminotrans"/>
</dbReference>
<comment type="pathway">
    <text evidence="2 11">Amino-acid biosynthesis; L-histidine biosynthesis; L-histidine from 5-phospho-alpha-D-ribose 1-diphosphate: step 7/9.</text>
</comment>
<dbReference type="GO" id="GO:0004400">
    <property type="term" value="F:histidinol-phosphate transaminase activity"/>
    <property type="evidence" value="ECO:0007669"/>
    <property type="project" value="UniProtKB-UniRule"/>
</dbReference>
<dbReference type="Gene3D" id="3.40.640.10">
    <property type="entry name" value="Type I PLP-dependent aspartate aminotransferase-like (Major domain)"/>
    <property type="match status" value="1"/>
</dbReference>
<dbReference type="EMBL" id="CP003944">
    <property type="protein sequence ID" value="AFZ49267.1"/>
    <property type="molecule type" value="Genomic_DNA"/>
</dbReference>
<comment type="cofactor">
    <cofactor evidence="1 11">
        <name>pyridoxal 5'-phosphate</name>
        <dbReference type="ChEBI" id="CHEBI:597326"/>
    </cofactor>
</comment>
<dbReference type="SUPFAM" id="SSF53383">
    <property type="entry name" value="PLP-dependent transferases"/>
    <property type="match status" value="1"/>
</dbReference>
<dbReference type="HAMAP" id="MF_01023">
    <property type="entry name" value="HisC_aminotrans_2"/>
    <property type="match status" value="1"/>
</dbReference>
<keyword evidence="14" id="KW-1185">Reference proteome</keyword>
<dbReference type="HOGENOM" id="CLU_017584_3_1_3"/>
<keyword evidence="9 11" id="KW-0368">Histidine biosynthesis</keyword>
<evidence type="ECO:0000256" key="5">
    <source>
        <dbReference type="ARBA" id="ARBA00022576"/>
    </source>
</evidence>
<dbReference type="GO" id="GO:0000105">
    <property type="term" value="P:L-histidine biosynthetic process"/>
    <property type="evidence" value="ECO:0007669"/>
    <property type="project" value="UniProtKB-UniRule"/>
</dbReference>
<dbReference type="NCBIfam" id="NF002726">
    <property type="entry name" value="PRK02610.1"/>
    <property type="match status" value="1"/>
</dbReference>
<dbReference type="Gene3D" id="3.90.1150.10">
    <property type="entry name" value="Aspartate Aminotransferase, domain 1"/>
    <property type="match status" value="1"/>
</dbReference>
<comment type="subunit">
    <text evidence="4 11">Homodimer.</text>
</comment>